<evidence type="ECO:0000313" key="2">
    <source>
        <dbReference type="EMBL" id="KMW18278.1"/>
    </source>
</evidence>
<dbReference type="OrthoDB" id="2138472at2"/>
<keyword evidence="1" id="KW-0446">Lipid-binding</keyword>
<dbReference type="InterPro" id="IPR050270">
    <property type="entry name" value="DegV_domain_contain"/>
</dbReference>
<name>A0A0J9BZM4_9FIRM</name>
<dbReference type="InterPro" id="IPR003797">
    <property type="entry name" value="DegV"/>
</dbReference>
<dbReference type="PANTHER" id="PTHR33434">
    <property type="entry name" value="DEGV DOMAIN-CONTAINING PROTEIN DR_1986-RELATED"/>
    <property type="match status" value="1"/>
</dbReference>
<gene>
    <name evidence="2" type="ORF">HMPREF9470_03188</name>
</gene>
<dbReference type="AlphaFoldDB" id="A0A0J9BZM4"/>
<proteinExistence type="predicted"/>
<dbReference type="Gene3D" id="3.30.1180.10">
    <property type="match status" value="1"/>
</dbReference>
<dbReference type="NCBIfam" id="TIGR00762">
    <property type="entry name" value="DegV"/>
    <property type="match status" value="1"/>
</dbReference>
<dbReference type="GeneID" id="93162280"/>
<dbReference type="PATRIC" id="fig|742734.4.peg.3415"/>
<dbReference type="Gene3D" id="3.40.50.10440">
    <property type="entry name" value="Dihydroxyacetone kinase, domain 1"/>
    <property type="match status" value="1"/>
</dbReference>
<dbReference type="Proteomes" id="UP000037392">
    <property type="component" value="Unassembled WGS sequence"/>
</dbReference>
<comment type="caution">
    <text evidence="2">The sequence shown here is derived from an EMBL/GenBank/DDBJ whole genome shotgun (WGS) entry which is preliminary data.</text>
</comment>
<dbReference type="InterPro" id="IPR043168">
    <property type="entry name" value="DegV_C"/>
</dbReference>
<dbReference type="PANTHER" id="PTHR33434:SF2">
    <property type="entry name" value="FATTY ACID-BINDING PROTEIN TM_1468"/>
    <property type="match status" value="1"/>
</dbReference>
<sequence length="286" mass="31299">MTYKIIGDSCLDLTDELKKDPRFQMIPLTLQVGSALVVDDETFDQKKFIDLVKACPECPKTACPSPETFKEAYEEADAEGVFVITLSGHLSGSYNSAELARKLFEEERAEKGHGDQEKRVAVIDSLSASSGELNIAMYIQALCEAGLEFDQVLEKALAYRDSMKTYFVLESLDTLRKNGRLSGLQAFFATALNIKPVMGADSGTIIKLDQARGINKAIQRMCDIAVKEAGNTVDKIAVVCHVNHPQRAEYMKSELEKRGTFKDIVITTAAGVATVYANDGGIILAI</sequence>
<dbReference type="EMBL" id="ADLK01000024">
    <property type="protein sequence ID" value="KMW18278.1"/>
    <property type="molecule type" value="Genomic_DNA"/>
</dbReference>
<dbReference type="PROSITE" id="PS51482">
    <property type="entry name" value="DEGV"/>
    <property type="match status" value="1"/>
</dbReference>
<evidence type="ECO:0000313" key="3">
    <source>
        <dbReference type="Proteomes" id="UP000037392"/>
    </source>
</evidence>
<dbReference type="Pfam" id="PF02645">
    <property type="entry name" value="DegV"/>
    <property type="match status" value="1"/>
</dbReference>
<dbReference type="SUPFAM" id="SSF82549">
    <property type="entry name" value="DAK1/DegV-like"/>
    <property type="match status" value="1"/>
</dbReference>
<dbReference type="Gene3D" id="2.20.28.50">
    <property type="entry name" value="degv family protein"/>
    <property type="match status" value="1"/>
</dbReference>
<accession>A0A0J9BZM4</accession>
<organism evidence="2 3">
    <name type="scientific">[Clostridium] citroniae WAL-19142</name>
    <dbReference type="NCBI Taxonomy" id="742734"/>
    <lineage>
        <taxon>Bacteria</taxon>
        <taxon>Bacillati</taxon>
        <taxon>Bacillota</taxon>
        <taxon>Clostridia</taxon>
        <taxon>Lachnospirales</taxon>
        <taxon>Lachnospiraceae</taxon>
        <taxon>Enterocloster</taxon>
    </lineage>
</organism>
<reference evidence="2 3" key="1">
    <citation type="submission" date="2011-04" db="EMBL/GenBank/DDBJ databases">
        <title>The Genome Sequence of Clostridium citroniae WAL-19142.</title>
        <authorList>
            <consortium name="The Broad Institute Genome Sequencing Platform"/>
            <person name="Earl A."/>
            <person name="Ward D."/>
            <person name="Feldgarden M."/>
            <person name="Gevers D."/>
            <person name="Warren Y.A."/>
            <person name="Tyrrell K.L."/>
            <person name="Citron D.M."/>
            <person name="Goldstein E.J."/>
            <person name="Daigneault M."/>
            <person name="Allen-Vercoe E."/>
            <person name="Young S.K."/>
            <person name="Zeng Q."/>
            <person name="Gargeya S."/>
            <person name="Fitzgerald M."/>
            <person name="Haas B."/>
            <person name="Abouelleil A."/>
            <person name="Alvarado L."/>
            <person name="Arachchi H.M."/>
            <person name="Berlin A."/>
            <person name="Brown A."/>
            <person name="Chapman S.B."/>
            <person name="Chen Z."/>
            <person name="Dunbar C."/>
            <person name="Freedman E."/>
            <person name="Gearin G."/>
            <person name="Gellesch M."/>
            <person name="Goldberg J."/>
            <person name="Griggs A."/>
            <person name="Gujja S."/>
            <person name="Heilman E.R."/>
            <person name="Heiman D."/>
            <person name="Howarth C."/>
            <person name="Larson L."/>
            <person name="Lui A."/>
            <person name="MacDonald P.J."/>
            <person name="Mehta T."/>
            <person name="Montmayeur A."/>
            <person name="Murphy C."/>
            <person name="Neiman D."/>
            <person name="Pearson M."/>
            <person name="Priest M."/>
            <person name="Roberts A."/>
            <person name="Saif S."/>
            <person name="Shea T."/>
            <person name="Shenoy N."/>
            <person name="Sisk P."/>
            <person name="Stolte C."/>
            <person name="Sykes S."/>
            <person name="White J."/>
            <person name="Yandava C."/>
            <person name="Wortman J."/>
            <person name="Nusbaum C."/>
            <person name="Birren B."/>
        </authorList>
    </citation>
    <scope>NUCLEOTIDE SEQUENCE [LARGE SCALE GENOMIC DNA]</scope>
    <source>
        <strain evidence="2 3">WAL-19142</strain>
    </source>
</reference>
<protein>
    <recommendedName>
        <fullName evidence="4">DegV family protein</fullName>
    </recommendedName>
</protein>
<dbReference type="GO" id="GO:0008289">
    <property type="term" value="F:lipid binding"/>
    <property type="evidence" value="ECO:0007669"/>
    <property type="project" value="UniProtKB-KW"/>
</dbReference>
<evidence type="ECO:0000256" key="1">
    <source>
        <dbReference type="ARBA" id="ARBA00023121"/>
    </source>
</evidence>
<dbReference type="RefSeq" id="WP_007858825.1">
    <property type="nucleotide sequence ID" value="NZ_KQ235879.1"/>
</dbReference>
<evidence type="ECO:0008006" key="4">
    <source>
        <dbReference type="Google" id="ProtNLM"/>
    </source>
</evidence>